<keyword evidence="13" id="KW-1185">Reference proteome</keyword>
<evidence type="ECO:0000256" key="1">
    <source>
        <dbReference type="ARBA" id="ARBA00004651"/>
    </source>
</evidence>
<feature type="transmembrane region" description="Helical" evidence="9">
    <location>
        <begin position="246"/>
        <end position="268"/>
    </location>
</feature>
<feature type="transmembrane region" description="Helical" evidence="9">
    <location>
        <begin position="96"/>
        <end position="114"/>
    </location>
</feature>
<feature type="transmembrane region" description="Helical" evidence="9">
    <location>
        <begin position="377"/>
        <end position="399"/>
    </location>
</feature>
<evidence type="ECO:0000313" key="12">
    <source>
        <dbReference type="EMBL" id="OAJ63066.1"/>
    </source>
</evidence>
<feature type="domain" description="Major facilitator superfamily (MFS) profile" evidence="10">
    <location>
        <begin position="24"/>
        <end position="430"/>
    </location>
</feature>
<feature type="transmembrane region" description="Helical" evidence="9">
    <location>
        <begin position="312"/>
        <end position="332"/>
    </location>
</feature>
<dbReference type="InterPro" id="IPR020846">
    <property type="entry name" value="MFS_dom"/>
</dbReference>
<organism evidence="11 14">
    <name type="scientific">Paraburkholderia ginsengiterrae</name>
    <dbReference type="NCBI Taxonomy" id="1462993"/>
    <lineage>
        <taxon>Bacteria</taxon>
        <taxon>Pseudomonadati</taxon>
        <taxon>Pseudomonadota</taxon>
        <taxon>Betaproteobacteria</taxon>
        <taxon>Burkholderiales</taxon>
        <taxon>Burkholderiaceae</taxon>
        <taxon>Paraburkholderia</taxon>
    </lineage>
</organism>
<dbReference type="EMBL" id="LXKA01000320">
    <property type="protein sequence ID" value="OAJ57938.1"/>
    <property type="molecule type" value="Genomic_DNA"/>
</dbReference>
<dbReference type="Pfam" id="PF07690">
    <property type="entry name" value="MFS_1"/>
    <property type="match status" value="1"/>
</dbReference>
<keyword evidence="8 9" id="KW-0472">Membrane</keyword>
<dbReference type="PANTHER" id="PTHR43528:SF8">
    <property type="entry name" value="BLR0239 PROTEIN"/>
    <property type="match status" value="1"/>
</dbReference>
<dbReference type="Proteomes" id="UP000078116">
    <property type="component" value="Unassembled WGS sequence"/>
</dbReference>
<dbReference type="PROSITE" id="PS50850">
    <property type="entry name" value="MFS"/>
    <property type="match status" value="1"/>
</dbReference>
<dbReference type="FunFam" id="1.20.1250.20:FF:000001">
    <property type="entry name" value="Dicarboxylate MFS transporter"/>
    <property type="match status" value="1"/>
</dbReference>
<evidence type="ECO:0000256" key="6">
    <source>
        <dbReference type="ARBA" id="ARBA00022847"/>
    </source>
</evidence>
<keyword evidence="6" id="KW-0769">Symport</keyword>
<feature type="transmembrane region" description="Helical" evidence="9">
    <location>
        <begin position="21"/>
        <end position="54"/>
    </location>
</feature>
<keyword evidence="3" id="KW-0813">Transport</keyword>
<comment type="caution">
    <text evidence="11">The sequence shown here is derived from an EMBL/GenBank/DDBJ whole genome shotgun (WGS) entry which is preliminary data.</text>
</comment>
<keyword evidence="7 9" id="KW-1133">Transmembrane helix</keyword>
<dbReference type="InterPro" id="IPR036259">
    <property type="entry name" value="MFS_trans_sf"/>
</dbReference>
<name>A0A1A9N6X3_9BURK</name>
<dbReference type="PANTHER" id="PTHR43528">
    <property type="entry name" value="ALPHA-KETOGLUTARATE PERMEASE"/>
    <property type="match status" value="1"/>
</dbReference>
<dbReference type="Gene3D" id="1.20.1250.20">
    <property type="entry name" value="MFS general substrate transporter like domains"/>
    <property type="match status" value="2"/>
</dbReference>
<keyword evidence="5 9" id="KW-0812">Transmembrane</keyword>
<feature type="transmembrane region" description="Helical" evidence="9">
    <location>
        <begin position="196"/>
        <end position="215"/>
    </location>
</feature>
<evidence type="ECO:0000256" key="9">
    <source>
        <dbReference type="SAM" id="Phobius"/>
    </source>
</evidence>
<evidence type="ECO:0000313" key="13">
    <source>
        <dbReference type="Proteomes" id="UP000077961"/>
    </source>
</evidence>
<evidence type="ECO:0000256" key="2">
    <source>
        <dbReference type="ARBA" id="ARBA00008240"/>
    </source>
</evidence>
<evidence type="ECO:0000256" key="7">
    <source>
        <dbReference type="ARBA" id="ARBA00022989"/>
    </source>
</evidence>
<evidence type="ECO:0000256" key="8">
    <source>
        <dbReference type="ARBA" id="ARBA00023136"/>
    </source>
</evidence>
<reference evidence="13 14" key="1">
    <citation type="submission" date="2016-04" db="EMBL/GenBank/DDBJ databases">
        <title>Reclassification of Paraburkholderia panaciterrae (Farh et al. 2015) Dobritsa &amp; Samadpour 2016 as a later homotypic synonym of Paraburkholderia ginsengiterrae (Farh et al. 2015) Dobritsa &amp; Samadpour 2016.</title>
        <authorList>
            <person name="Dobritsa A.P."/>
            <person name="Kutumbaka K."/>
            <person name="Samadpour M."/>
        </authorList>
    </citation>
    <scope>NUCLEOTIDE SEQUENCE [LARGE SCALE GENOMIC DNA]</scope>
    <source>
        <strain evidence="11 14">DCY85</strain>
        <strain evidence="12 13">DCY85-1</strain>
    </source>
</reference>
<dbReference type="STRING" id="1462993.A6V36_19695"/>
<evidence type="ECO:0000256" key="5">
    <source>
        <dbReference type="ARBA" id="ARBA00022692"/>
    </source>
</evidence>
<dbReference type="GO" id="GO:0015293">
    <property type="term" value="F:symporter activity"/>
    <property type="evidence" value="ECO:0007669"/>
    <property type="project" value="UniProtKB-KW"/>
</dbReference>
<feature type="transmembrane region" description="Helical" evidence="9">
    <location>
        <begin position="405"/>
        <end position="426"/>
    </location>
</feature>
<dbReference type="InterPro" id="IPR011701">
    <property type="entry name" value="MFS"/>
</dbReference>
<dbReference type="InterPro" id="IPR051084">
    <property type="entry name" value="H+-coupled_symporters"/>
</dbReference>
<evidence type="ECO:0000313" key="14">
    <source>
        <dbReference type="Proteomes" id="UP000078116"/>
    </source>
</evidence>
<comment type="subcellular location">
    <subcellularLocation>
        <location evidence="1">Cell membrane</location>
        <topology evidence="1">Multi-pass membrane protein</topology>
    </subcellularLocation>
</comment>
<dbReference type="InterPro" id="IPR005829">
    <property type="entry name" value="Sugar_transporter_CS"/>
</dbReference>
<feature type="transmembrane region" description="Helical" evidence="9">
    <location>
        <begin position="120"/>
        <end position="140"/>
    </location>
</feature>
<feature type="transmembrane region" description="Helical" evidence="9">
    <location>
        <begin position="60"/>
        <end position="84"/>
    </location>
</feature>
<dbReference type="PROSITE" id="PS00217">
    <property type="entry name" value="SUGAR_TRANSPORT_2"/>
    <property type="match status" value="1"/>
</dbReference>
<proteinExistence type="inferred from homology"/>
<evidence type="ECO:0000313" key="11">
    <source>
        <dbReference type="EMBL" id="OAJ57938.1"/>
    </source>
</evidence>
<keyword evidence="4" id="KW-1003">Cell membrane</keyword>
<protein>
    <recommendedName>
        <fullName evidence="10">Major facilitator superfamily (MFS) profile domain-containing protein</fullName>
    </recommendedName>
</protein>
<gene>
    <name evidence="12" type="ORF">A6V36_19695</name>
    <name evidence="11" type="ORF">A6V37_29020</name>
</gene>
<feature type="transmembrane region" description="Helical" evidence="9">
    <location>
        <begin position="338"/>
        <end position="356"/>
    </location>
</feature>
<evidence type="ECO:0000259" key="10">
    <source>
        <dbReference type="PROSITE" id="PS50850"/>
    </source>
</evidence>
<evidence type="ECO:0000256" key="3">
    <source>
        <dbReference type="ARBA" id="ARBA00022448"/>
    </source>
</evidence>
<dbReference type="EMBL" id="LXJZ01000030">
    <property type="protein sequence ID" value="OAJ63066.1"/>
    <property type="molecule type" value="Genomic_DNA"/>
</dbReference>
<accession>A0A1A9N6X3</accession>
<feature type="transmembrane region" description="Helical" evidence="9">
    <location>
        <begin position="280"/>
        <end position="300"/>
    </location>
</feature>
<dbReference type="AlphaFoldDB" id="A0A1A9N6X3"/>
<evidence type="ECO:0000256" key="4">
    <source>
        <dbReference type="ARBA" id="ARBA00022475"/>
    </source>
</evidence>
<comment type="similarity">
    <text evidence="2">Belongs to the major facilitator superfamily. Metabolite:H+ Symporter (MHS) family (TC 2.A.1.6) family.</text>
</comment>
<sequence length="443" mass="47127">MEMANLAYEATKAGPAARRRLRLVVAAATIGTALEWFDLVVYGFFAVVIAKLFFPSTHELTSLLVALGTFGGSYLMRPLGALVLGSYSDRHGRKKGLTLSIALMALGTLMIAATPTYASIGIAAPMIVVAGRLIQGISAGGEFGASTSFLVEHSPQARRGFYASFQMAAQGGTALLASLFGTLLTRFLTPEQLSGWGWRIPFIFGLLIIPIAWFIRRHVDETPVFTHDRHAGNPVKETFSDNKIRLLLAIGIYVLVTASSYVIVLYMPTFAIKQLDLDPSVAFAGTLLMGAVQMLACPLAGALADRCGRKRVLLVAALGVGIVVVPVFAWLIEKPASSTFVVACGLLGLAISAYQGPMPAVLSELFPSRVRTTGLALTHNLAVATFGGFAPLIITWAVSASHSRLVPAAYVATAACISIICLLVCLRKFGDHQPTELTDLVSE</sequence>
<dbReference type="SUPFAM" id="SSF103473">
    <property type="entry name" value="MFS general substrate transporter"/>
    <property type="match status" value="1"/>
</dbReference>
<dbReference type="GO" id="GO:0005886">
    <property type="term" value="C:plasma membrane"/>
    <property type="evidence" value="ECO:0007669"/>
    <property type="project" value="UniProtKB-SubCell"/>
</dbReference>
<dbReference type="Proteomes" id="UP000077961">
    <property type="component" value="Unassembled WGS sequence"/>
</dbReference>
<feature type="transmembrane region" description="Helical" evidence="9">
    <location>
        <begin position="161"/>
        <end position="184"/>
    </location>
</feature>